<evidence type="ECO:0000313" key="3">
    <source>
        <dbReference type="Proteomes" id="UP000561181"/>
    </source>
</evidence>
<sequence>MIAVYGATTYMNSDDDKLSSGNPEQIEMPQERVEASAAEEPRPTRRPPPPPSPEEFNEASEDGDEGLIDDTAGFDPSPEGDSEGEPSFDDSDDGNGYIPTTGGSSPEGEVSVIVDNAEIESQFN</sequence>
<feature type="region of interest" description="Disordered" evidence="1">
    <location>
        <begin position="1"/>
        <end position="124"/>
    </location>
</feature>
<feature type="compositionally biased region" description="Basic and acidic residues" evidence="1">
    <location>
        <begin position="29"/>
        <end position="43"/>
    </location>
</feature>
<accession>A0A848QQC4</accession>
<dbReference type="AlphaFoldDB" id="A0A848QQC4"/>
<evidence type="ECO:0000313" key="2">
    <source>
        <dbReference type="EMBL" id="NMW32863.1"/>
    </source>
</evidence>
<feature type="compositionally biased region" description="Acidic residues" evidence="1">
    <location>
        <begin position="55"/>
        <end position="68"/>
    </location>
</feature>
<keyword evidence="3" id="KW-1185">Reference proteome</keyword>
<proteinExistence type="predicted"/>
<name>A0A848QQC4_9SPHN</name>
<dbReference type="RefSeq" id="WP_170013782.1">
    <property type="nucleotide sequence ID" value="NZ_JABCRE010000003.1"/>
</dbReference>
<feature type="compositionally biased region" description="Acidic residues" evidence="1">
    <location>
        <begin position="78"/>
        <end position="93"/>
    </location>
</feature>
<evidence type="ECO:0000256" key="1">
    <source>
        <dbReference type="SAM" id="MobiDB-lite"/>
    </source>
</evidence>
<organism evidence="2 3">
    <name type="scientific">Pontixanthobacter rizhaonensis</name>
    <dbReference type="NCBI Taxonomy" id="2730337"/>
    <lineage>
        <taxon>Bacteria</taxon>
        <taxon>Pseudomonadati</taxon>
        <taxon>Pseudomonadota</taxon>
        <taxon>Alphaproteobacteria</taxon>
        <taxon>Sphingomonadales</taxon>
        <taxon>Erythrobacteraceae</taxon>
        <taxon>Pontixanthobacter</taxon>
    </lineage>
</organism>
<comment type="caution">
    <text evidence="2">The sequence shown here is derived from an EMBL/GenBank/DDBJ whole genome shotgun (WGS) entry which is preliminary data.</text>
</comment>
<protein>
    <submittedName>
        <fullName evidence="2">Uncharacterized protein</fullName>
    </submittedName>
</protein>
<dbReference type="Proteomes" id="UP000561181">
    <property type="component" value="Unassembled WGS sequence"/>
</dbReference>
<gene>
    <name evidence="2" type="ORF">HKD42_12400</name>
</gene>
<dbReference type="EMBL" id="JABCRE010000003">
    <property type="protein sequence ID" value="NMW32863.1"/>
    <property type="molecule type" value="Genomic_DNA"/>
</dbReference>
<reference evidence="2 3" key="1">
    <citation type="submission" date="2020-04" db="EMBL/GenBank/DDBJ databases">
        <authorList>
            <person name="Liu A."/>
        </authorList>
    </citation>
    <scope>NUCLEOTIDE SEQUENCE [LARGE SCALE GENOMIC DNA]</scope>
    <source>
        <strain evidence="2 3">RZ02</strain>
    </source>
</reference>